<keyword evidence="7" id="KW-0175">Coiled coil</keyword>
<dbReference type="Pfam" id="PF02518">
    <property type="entry name" value="HATPase_c"/>
    <property type="match status" value="1"/>
</dbReference>
<feature type="domain" description="Histidine kinase" evidence="10">
    <location>
        <begin position="722"/>
        <end position="931"/>
    </location>
</feature>
<keyword evidence="8" id="KW-0472">Membrane</keyword>
<dbReference type="Gene3D" id="3.30.450.20">
    <property type="entry name" value="PAS domain"/>
    <property type="match status" value="2"/>
</dbReference>
<dbReference type="InterPro" id="IPR036097">
    <property type="entry name" value="HisK_dim/P_sf"/>
</dbReference>
<dbReference type="Pfam" id="PF00512">
    <property type="entry name" value="HisKA"/>
    <property type="match status" value="1"/>
</dbReference>
<dbReference type="InterPro" id="IPR003594">
    <property type="entry name" value="HATPase_dom"/>
</dbReference>
<dbReference type="InterPro" id="IPR050736">
    <property type="entry name" value="Sensor_HK_Regulatory"/>
</dbReference>
<dbReference type="Pfam" id="PF13426">
    <property type="entry name" value="PAS_9"/>
    <property type="match status" value="1"/>
</dbReference>
<evidence type="ECO:0000259" key="11">
    <source>
        <dbReference type="PROSITE" id="PS50112"/>
    </source>
</evidence>
<sequence length="937" mass="107756">MISFKRKYGMRGTWLAKILATIIALHCTPITADAINNPQDSITVYNEARPLIYEDAWDLWPYVFLNENGEPDGYNIDLLKMIFKELDIPYIIKLKPTLEAQADLKNRKSDLMLRMDASFSRDNASYGKSIVQLFTHSVVTPKSKKITVRSGTDMAGHTIIVHEGSFSHYMIKEHAWASDIVGYDDMQEAIQKVSAEDDGIIIWNTMSLKWLMQKFQTDNLQLDPIDLPYGEYKFFANDHYLLAQLDSVYSKLRANDKLTPIQNKWFYPELKESGIPSWIWNLIIVLAIIAIGIITYFIIYKVRENKMTKEVRRSNERLSLILQTSHVGLWTYHVETQVFTMMDEHGKPEKNYTSLEFSRLYNPTDFKRMIEALKLLIENKEETITLELKAKPYEEATEEKDFITTLSVLQRNKRNKATVIICSESDVTEDRMRQMKTKDSRLRYQTLFETALVSMTFFDENGIMTDMNERATRTFGIQRQQIGQARIRIQDVTDVEDILDQDFEVFHATRIINNDEQDTPMKGLLGGGKRFYEMQILPVYDEGKRIGFFGSGREVTEVARSYQQLQKNISQLQEATREVTEYIQNIDYVLSVGGVSMARYHQDTHTLTIYSEINKEKYSLTQTRALSFVDLSSEKQALRILNKMDTLQEGAIHADIKTNIRRKGIPMYLQMHFIPTYKNGKIVEYFGMCRDISEIKAIEAKLAQETIRAQEVEVVKNAFLHNMSHEIRTPLNSVVGFSELFEMEHSQEDEAIFIKEIKNCSAALLKLINDILFLSRLDAGMITINQRPTDIAAIFKDKCEAIWSHKKVSGVDYLVTSPYKKLVVEIDESNVFMIIDKLIANAIQHTTKGSILARYDYIGDQLVVSIEDTGDGIPSDAIHHIFERFVTGANNGVGLGLSICHELIEYMGGKIQLKSEEGEGTTVWFTLPCKVVEMERN</sequence>
<dbReference type="SUPFAM" id="SSF55785">
    <property type="entry name" value="PYP-like sensor domain (PAS domain)"/>
    <property type="match status" value="2"/>
</dbReference>
<feature type="transmembrane region" description="Helical" evidence="8">
    <location>
        <begin position="278"/>
        <end position="299"/>
    </location>
</feature>
<dbReference type="InterPro" id="IPR001638">
    <property type="entry name" value="Solute-binding_3/MltF_N"/>
</dbReference>
<dbReference type="InterPro" id="IPR004358">
    <property type="entry name" value="Sig_transdc_His_kin-like_C"/>
</dbReference>
<dbReference type="SMART" id="SM00062">
    <property type="entry name" value="PBPb"/>
    <property type="match status" value="1"/>
</dbReference>
<dbReference type="Pfam" id="PF08448">
    <property type="entry name" value="PAS_4"/>
    <property type="match status" value="1"/>
</dbReference>
<dbReference type="GO" id="GO:0000155">
    <property type="term" value="F:phosphorelay sensor kinase activity"/>
    <property type="evidence" value="ECO:0007669"/>
    <property type="project" value="InterPro"/>
</dbReference>
<dbReference type="PANTHER" id="PTHR43711">
    <property type="entry name" value="TWO-COMPONENT HISTIDINE KINASE"/>
    <property type="match status" value="1"/>
</dbReference>
<dbReference type="RefSeq" id="WP_103915706.1">
    <property type="nucleotide sequence ID" value="NZ_FNUV01000004.1"/>
</dbReference>
<dbReference type="Pfam" id="PF00497">
    <property type="entry name" value="SBP_bac_3"/>
    <property type="match status" value="1"/>
</dbReference>
<dbReference type="CDD" id="cd00082">
    <property type="entry name" value="HisKA"/>
    <property type="match status" value="1"/>
</dbReference>
<feature type="domain" description="PAS" evidence="11">
    <location>
        <begin position="440"/>
        <end position="482"/>
    </location>
</feature>
<evidence type="ECO:0000256" key="6">
    <source>
        <dbReference type="ARBA" id="ARBA00023012"/>
    </source>
</evidence>
<dbReference type="InterPro" id="IPR013656">
    <property type="entry name" value="PAS_4"/>
</dbReference>
<dbReference type="SUPFAM" id="SSF53850">
    <property type="entry name" value="Periplasmic binding protein-like II"/>
    <property type="match status" value="1"/>
</dbReference>
<dbReference type="Gene3D" id="1.10.287.130">
    <property type="match status" value="1"/>
</dbReference>
<dbReference type="InterPro" id="IPR005467">
    <property type="entry name" value="His_kinase_dom"/>
</dbReference>
<dbReference type="SUPFAM" id="SSF55874">
    <property type="entry name" value="ATPase domain of HSP90 chaperone/DNA topoisomerase II/histidine kinase"/>
    <property type="match status" value="1"/>
</dbReference>
<dbReference type="InterPro" id="IPR003661">
    <property type="entry name" value="HisK_dim/P_dom"/>
</dbReference>
<evidence type="ECO:0000256" key="3">
    <source>
        <dbReference type="ARBA" id="ARBA00022553"/>
    </source>
</evidence>
<dbReference type="EC" id="2.7.13.3" evidence="2"/>
<feature type="coiled-coil region" evidence="7">
    <location>
        <begin position="555"/>
        <end position="585"/>
    </location>
</feature>
<accession>A0A1H5V654</accession>
<protein>
    <recommendedName>
        <fullName evidence="2">histidine kinase</fullName>
        <ecNumber evidence="2">2.7.13.3</ecNumber>
    </recommendedName>
</protein>
<evidence type="ECO:0000256" key="7">
    <source>
        <dbReference type="SAM" id="Coils"/>
    </source>
</evidence>
<dbReference type="InterPro" id="IPR035965">
    <property type="entry name" value="PAS-like_dom_sf"/>
</dbReference>
<dbReference type="Gene3D" id="3.40.190.10">
    <property type="entry name" value="Periplasmic binding protein-like II"/>
    <property type="match status" value="2"/>
</dbReference>
<comment type="catalytic activity">
    <reaction evidence="1">
        <text>ATP + protein L-histidine = ADP + protein N-phospho-L-histidine.</text>
        <dbReference type="EC" id="2.7.13.3"/>
    </reaction>
</comment>
<dbReference type="Gene3D" id="3.30.565.10">
    <property type="entry name" value="Histidine kinase-like ATPase, C-terminal domain"/>
    <property type="match status" value="1"/>
</dbReference>
<evidence type="ECO:0000256" key="2">
    <source>
        <dbReference type="ARBA" id="ARBA00012438"/>
    </source>
</evidence>
<evidence type="ECO:0000256" key="8">
    <source>
        <dbReference type="SAM" id="Phobius"/>
    </source>
</evidence>
<dbReference type="InterPro" id="IPR036890">
    <property type="entry name" value="HATPase_C_sf"/>
</dbReference>
<organism evidence="12 13">
    <name type="scientific">Xylanibacter ruminicola</name>
    <name type="common">Prevotella ruminicola</name>
    <dbReference type="NCBI Taxonomy" id="839"/>
    <lineage>
        <taxon>Bacteria</taxon>
        <taxon>Pseudomonadati</taxon>
        <taxon>Bacteroidota</taxon>
        <taxon>Bacteroidia</taxon>
        <taxon>Bacteroidales</taxon>
        <taxon>Prevotellaceae</taxon>
        <taxon>Xylanibacter</taxon>
    </lineage>
</organism>
<keyword evidence="5" id="KW-0418">Kinase</keyword>
<gene>
    <name evidence="12" type="ORF">SAMN05216354_1769</name>
</gene>
<dbReference type="NCBIfam" id="TIGR00229">
    <property type="entry name" value="sensory_box"/>
    <property type="match status" value="1"/>
</dbReference>
<name>A0A1H5V654_XYLRU</name>
<keyword evidence="8" id="KW-1133">Transmembrane helix</keyword>
<reference evidence="12 13" key="1">
    <citation type="submission" date="2016-10" db="EMBL/GenBank/DDBJ databases">
        <authorList>
            <person name="de Groot N.N."/>
        </authorList>
    </citation>
    <scope>NUCLEOTIDE SEQUENCE [LARGE SCALE GENOMIC DNA]</scope>
    <source>
        <strain evidence="12 13">AR32</strain>
    </source>
</reference>
<feature type="chain" id="PRO_5009286908" description="histidine kinase" evidence="9">
    <location>
        <begin position="33"/>
        <end position="937"/>
    </location>
</feature>
<evidence type="ECO:0000256" key="1">
    <source>
        <dbReference type="ARBA" id="ARBA00000085"/>
    </source>
</evidence>
<keyword evidence="3" id="KW-0597">Phosphoprotein</keyword>
<dbReference type="Proteomes" id="UP000236735">
    <property type="component" value="Unassembled WGS sequence"/>
</dbReference>
<dbReference type="PROSITE" id="PS50112">
    <property type="entry name" value="PAS"/>
    <property type="match status" value="1"/>
</dbReference>
<keyword evidence="8" id="KW-0812">Transmembrane</keyword>
<feature type="signal peptide" evidence="9">
    <location>
        <begin position="1"/>
        <end position="32"/>
    </location>
</feature>
<keyword evidence="9" id="KW-0732">Signal</keyword>
<evidence type="ECO:0000313" key="13">
    <source>
        <dbReference type="Proteomes" id="UP000236735"/>
    </source>
</evidence>
<dbReference type="SMART" id="SM00387">
    <property type="entry name" value="HATPase_c"/>
    <property type="match status" value="1"/>
</dbReference>
<dbReference type="PRINTS" id="PR00344">
    <property type="entry name" value="BCTRLSENSOR"/>
</dbReference>
<dbReference type="SUPFAM" id="SSF47384">
    <property type="entry name" value="Homodimeric domain of signal transducing histidine kinase"/>
    <property type="match status" value="1"/>
</dbReference>
<keyword evidence="4" id="KW-0808">Transferase</keyword>
<evidence type="ECO:0000256" key="5">
    <source>
        <dbReference type="ARBA" id="ARBA00022777"/>
    </source>
</evidence>
<dbReference type="AlphaFoldDB" id="A0A1H5V654"/>
<evidence type="ECO:0000256" key="4">
    <source>
        <dbReference type="ARBA" id="ARBA00022679"/>
    </source>
</evidence>
<evidence type="ECO:0000256" key="9">
    <source>
        <dbReference type="SAM" id="SignalP"/>
    </source>
</evidence>
<dbReference type="PANTHER" id="PTHR43711:SF31">
    <property type="entry name" value="HISTIDINE KINASE"/>
    <property type="match status" value="1"/>
</dbReference>
<dbReference type="PROSITE" id="PS50109">
    <property type="entry name" value="HIS_KIN"/>
    <property type="match status" value="1"/>
</dbReference>
<dbReference type="InterPro" id="IPR000014">
    <property type="entry name" value="PAS"/>
</dbReference>
<keyword evidence="6" id="KW-0902">Two-component regulatory system</keyword>
<dbReference type="SMART" id="SM00388">
    <property type="entry name" value="HisKA"/>
    <property type="match status" value="1"/>
</dbReference>
<proteinExistence type="predicted"/>
<dbReference type="EMBL" id="FNUV01000004">
    <property type="protein sequence ID" value="SEF82809.1"/>
    <property type="molecule type" value="Genomic_DNA"/>
</dbReference>
<evidence type="ECO:0000313" key="12">
    <source>
        <dbReference type="EMBL" id="SEF82809.1"/>
    </source>
</evidence>
<evidence type="ECO:0000259" key="10">
    <source>
        <dbReference type="PROSITE" id="PS50109"/>
    </source>
</evidence>